<dbReference type="PANTHER" id="PTHR11289">
    <property type="entry name" value="BREAST CANCER TYPE 2 SUSCEPTIBILITY PROTEIN BRCA2"/>
    <property type="match status" value="1"/>
</dbReference>
<dbReference type="Pfam" id="PF09103">
    <property type="entry name" value="BRCA-2_OB1"/>
    <property type="match status" value="1"/>
</dbReference>
<evidence type="ECO:0000313" key="3">
    <source>
        <dbReference type="Proteomes" id="UP000828390"/>
    </source>
</evidence>
<dbReference type="AlphaFoldDB" id="A0A9D4H9U4"/>
<dbReference type="Gene3D" id="2.40.50.140">
    <property type="entry name" value="Nucleic acid-binding proteins"/>
    <property type="match status" value="1"/>
</dbReference>
<dbReference type="SUPFAM" id="SSF50249">
    <property type="entry name" value="Nucleic acid-binding proteins"/>
    <property type="match status" value="1"/>
</dbReference>
<accession>A0A9D4H9U4</accession>
<comment type="caution">
    <text evidence="2">The sequence shown here is derived from an EMBL/GenBank/DDBJ whole genome shotgun (WGS) entry which is preliminary data.</text>
</comment>
<organism evidence="2 3">
    <name type="scientific">Dreissena polymorpha</name>
    <name type="common">Zebra mussel</name>
    <name type="synonym">Mytilus polymorpha</name>
    <dbReference type="NCBI Taxonomy" id="45954"/>
    <lineage>
        <taxon>Eukaryota</taxon>
        <taxon>Metazoa</taxon>
        <taxon>Spiralia</taxon>
        <taxon>Lophotrochozoa</taxon>
        <taxon>Mollusca</taxon>
        <taxon>Bivalvia</taxon>
        <taxon>Autobranchia</taxon>
        <taxon>Heteroconchia</taxon>
        <taxon>Euheterodonta</taxon>
        <taxon>Imparidentia</taxon>
        <taxon>Neoheterodontei</taxon>
        <taxon>Myida</taxon>
        <taxon>Dreissenoidea</taxon>
        <taxon>Dreissenidae</taxon>
        <taxon>Dreissena</taxon>
    </lineage>
</organism>
<evidence type="ECO:0000313" key="2">
    <source>
        <dbReference type="EMBL" id="KAH3831115.1"/>
    </source>
</evidence>
<keyword evidence="3" id="KW-1185">Reference proteome</keyword>
<dbReference type="PANTHER" id="PTHR11289:SF0">
    <property type="entry name" value="BREAST CANCER TYPE 2 SUSCEPTIBILITY PROTEIN"/>
    <property type="match status" value="1"/>
</dbReference>
<dbReference type="GO" id="GO:0000724">
    <property type="term" value="P:double-strand break repair via homologous recombination"/>
    <property type="evidence" value="ECO:0007669"/>
    <property type="project" value="InterPro"/>
</dbReference>
<reference evidence="2" key="2">
    <citation type="submission" date="2020-11" db="EMBL/GenBank/DDBJ databases">
        <authorList>
            <person name="McCartney M.A."/>
            <person name="Auch B."/>
            <person name="Kono T."/>
            <person name="Mallez S."/>
            <person name="Becker A."/>
            <person name="Gohl D.M."/>
            <person name="Silverstein K.A.T."/>
            <person name="Koren S."/>
            <person name="Bechman K.B."/>
            <person name="Herman A."/>
            <person name="Abrahante J.E."/>
            <person name="Garbe J."/>
        </authorList>
    </citation>
    <scope>NUCLEOTIDE SEQUENCE</scope>
    <source>
        <strain evidence="2">Duluth1</strain>
        <tissue evidence="2">Whole animal</tissue>
    </source>
</reference>
<dbReference type="InterPro" id="IPR012340">
    <property type="entry name" value="NA-bd_OB-fold"/>
</dbReference>
<dbReference type="InterPro" id="IPR015525">
    <property type="entry name" value="BRCA2"/>
</dbReference>
<evidence type="ECO:0000259" key="1">
    <source>
        <dbReference type="Pfam" id="PF09103"/>
    </source>
</evidence>
<protein>
    <recommendedName>
        <fullName evidence="1">BRCA2 OB1 domain-containing protein</fullName>
    </recommendedName>
</protein>
<dbReference type="GO" id="GO:0005634">
    <property type="term" value="C:nucleus"/>
    <property type="evidence" value="ECO:0007669"/>
    <property type="project" value="TreeGrafter"/>
</dbReference>
<dbReference type="InterPro" id="IPR015187">
    <property type="entry name" value="BRCA2_OB_1"/>
</dbReference>
<dbReference type="Proteomes" id="UP000828390">
    <property type="component" value="Unassembled WGS sequence"/>
</dbReference>
<dbReference type="EMBL" id="JAIWYP010000004">
    <property type="protein sequence ID" value="KAH3831115.1"/>
    <property type="molecule type" value="Genomic_DNA"/>
</dbReference>
<proteinExistence type="predicted"/>
<sequence>MIDEPMLRLVQAGKIFVGLKLIVSGAELVGGEEACTPLEVRSWCFTFGLNRWGNHVTKRWQCPCRDRYFLPFYTLYYFY</sequence>
<gene>
    <name evidence="2" type="ORF">DPMN_104377</name>
</gene>
<feature type="domain" description="BRCA2 OB1" evidence="1">
    <location>
        <begin position="2"/>
        <end position="43"/>
    </location>
</feature>
<name>A0A9D4H9U4_DREPO</name>
<dbReference type="GO" id="GO:0006355">
    <property type="term" value="P:regulation of DNA-templated transcription"/>
    <property type="evidence" value="ECO:0007669"/>
    <property type="project" value="TreeGrafter"/>
</dbReference>
<reference evidence="2" key="1">
    <citation type="journal article" date="2019" name="bioRxiv">
        <title>The Genome of the Zebra Mussel, Dreissena polymorpha: A Resource for Invasive Species Research.</title>
        <authorList>
            <person name="McCartney M.A."/>
            <person name="Auch B."/>
            <person name="Kono T."/>
            <person name="Mallez S."/>
            <person name="Zhang Y."/>
            <person name="Obille A."/>
            <person name="Becker A."/>
            <person name="Abrahante J.E."/>
            <person name="Garbe J."/>
            <person name="Badalamenti J.P."/>
            <person name="Herman A."/>
            <person name="Mangelson H."/>
            <person name="Liachko I."/>
            <person name="Sullivan S."/>
            <person name="Sone E.D."/>
            <person name="Koren S."/>
            <person name="Silverstein K.A.T."/>
            <person name="Beckman K.B."/>
            <person name="Gohl D.M."/>
        </authorList>
    </citation>
    <scope>NUCLEOTIDE SEQUENCE</scope>
    <source>
        <strain evidence="2">Duluth1</strain>
        <tissue evidence="2">Whole animal</tissue>
    </source>
</reference>